<evidence type="ECO:0000313" key="1">
    <source>
        <dbReference type="EMBL" id="PAP93427.1"/>
    </source>
</evidence>
<evidence type="ECO:0008006" key="3">
    <source>
        <dbReference type="Google" id="ProtNLM"/>
    </source>
</evidence>
<keyword evidence="2" id="KW-1185">Reference proteome</keyword>
<accession>A0A271KE40</accession>
<name>A0A271KE40_9HYPH</name>
<dbReference type="AlphaFoldDB" id="A0A271KE40"/>
<reference evidence="1 2" key="1">
    <citation type="submission" date="2017-08" db="EMBL/GenBank/DDBJ databases">
        <title>Mesorhizobium wenxinae sp. nov., a novel rhizobial species isolated from root nodules of chickpea (Cicer arietinum L.).</title>
        <authorList>
            <person name="Zhang J."/>
        </authorList>
    </citation>
    <scope>NUCLEOTIDE SEQUENCE [LARGE SCALE GENOMIC DNA]</scope>
    <source>
        <strain evidence="2">WYCCWR 10019</strain>
    </source>
</reference>
<sequence>MRRLMPREYLARPDELRTVRTGNKLSVAIDHPSVNYQCRLIVPWLIQIRVIFASVVLYRPVFEGECMTYVSRPDASTSDGVACFIADPCQFPALRLAAMRSPKLSADHGVPHVVSTRHDDNNRQNPMSAVHIIDCHNANDYFADRADGPITQKMLKTVNIRAELHIALDRKHFREAVVQANKAKCDVLHIAGHGNGDGIASSSGRGSLLWADFVEMFQGSDPAPKILVMSMCCGASYALAAGTELSGCQSAQFHRYTRIADGMAAR</sequence>
<organism evidence="1 2">
    <name type="scientific">Mesorhizobium wenxiniae</name>
    <dbReference type="NCBI Taxonomy" id="2014805"/>
    <lineage>
        <taxon>Bacteria</taxon>
        <taxon>Pseudomonadati</taxon>
        <taxon>Pseudomonadota</taxon>
        <taxon>Alphaproteobacteria</taxon>
        <taxon>Hyphomicrobiales</taxon>
        <taxon>Phyllobacteriaceae</taxon>
        <taxon>Mesorhizobium</taxon>
    </lineage>
</organism>
<gene>
    <name evidence="1" type="ORF">CIT31_21895</name>
</gene>
<evidence type="ECO:0000313" key="2">
    <source>
        <dbReference type="Proteomes" id="UP000215931"/>
    </source>
</evidence>
<dbReference type="EMBL" id="NPKH01000026">
    <property type="protein sequence ID" value="PAP93427.1"/>
    <property type="molecule type" value="Genomic_DNA"/>
</dbReference>
<protein>
    <recommendedName>
        <fullName evidence="3">CHAT domain-containing protein</fullName>
    </recommendedName>
</protein>
<dbReference type="Proteomes" id="UP000215931">
    <property type="component" value="Unassembled WGS sequence"/>
</dbReference>
<proteinExistence type="predicted"/>
<comment type="caution">
    <text evidence="1">The sequence shown here is derived from an EMBL/GenBank/DDBJ whole genome shotgun (WGS) entry which is preliminary data.</text>
</comment>